<feature type="transmembrane region" description="Helical" evidence="1">
    <location>
        <begin position="20"/>
        <end position="45"/>
    </location>
</feature>
<dbReference type="Pfam" id="PF13796">
    <property type="entry name" value="Sensor"/>
    <property type="match status" value="1"/>
</dbReference>
<keyword evidence="4" id="KW-1185">Reference proteome</keyword>
<name>A0AAV3UBH9_9EURY</name>
<keyword evidence="1" id="KW-1133">Transmembrane helix</keyword>
<sequence>MFPLGILYFTVLTTGVLTGLPLVIIVVGIPILVLCLALVVGFTGLERILVRLLLGVEIPSSEADFEGIFDDKAGKTIWIRGKRLVTNSGTWKGVAYLLSEFVYGTVVFGLLSSLMATIGSFLLAPLYYEEAPVSAYGPIPSDAFTLDILFGWDNLLVGLTTTFQLGSWRVETLLGALFVSAVGMVLLLISLQLFNALAGIWGRYARIMLS</sequence>
<dbReference type="InterPro" id="IPR025828">
    <property type="entry name" value="Put_sensor_dom"/>
</dbReference>
<evidence type="ECO:0000259" key="2">
    <source>
        <dbReference type="Pfam" id="PF13796"/>
    </source>
</evidence>
<feature type="domain" description="Putative sensor" evidence="2">
    <location>
        <begin position="2"/>
        <end position="209"/>
    </location>
</feature>
<dbReference type="EMBL" id="BAABKX010000001">
    <property type="protein sequence ID" value="GAA5041673.1"/>
    <property type="molecule type" value="Genomic_DNA"/>
</dbReference>
<evidence type="ECO:0000256" key="1">
    <source>
        <dbReference type="SAM" id="Phobius"/>
    </source>
</evidence>
<gene>
    <name evidence="3" type="ORF">GCM10025751_04120</name>
</gene>
<organism evidence="3 4">
    <name type="scientific">Haladaptatus pallidirubidus</name>
    <dbReference type="NCBI Taxonomy" id="1008152"/>
    <lineage>
        <taxon>Archaea</taxon>
        <taxon>Methanobacteriati</taxon>
        <taxon>Methanobacteriota</taxon>
        <taxon>Stenosarchaea group</taxon>
        <taxon>Halobacteria</taxon>
        <taxon>Halobacteriales</taxon>
        <taxon>Haladaptataceae</taxon>
        <taxon>Haladaptatus</taxon>
    </lineage>
</organism>
<evidence type="ECO:0000313" key="4">
    <source>
        <dbReference type="Proteomes" id="UP001501729"/>
    </source>
</evidence>
<proteinExistence type="predicted"/>
<reference evidence="3 4" key="1">
    <citation type="journal article" date="2019" name="Int. J. Syst. Evol. Microbiol.">
        <title>The Global Catalogue of Microorganisms (GCM) 10K type strain sequencing project: providing services to taxonomists for standard genome sequencing and annotation.</title>
        <authorList>
            <consortium name="The Broad Institute Genomics Platform"/>
            <consortium name="The Broad Institute Genome Sequencing Center for Infectious Disease"/>
            <person name="Wu L."/>
            <person name="Ma J."/>
        </authorList>
    </citation>
    <scope>NUCLEOTIDE SEQUENCE [LARGE SCALE GENOMIC DNA]</scope>
    <source>
        <strain evidence="3 4">JCM 17504</strain>
    </source>
</reference>
<accession>A0AAV3UBH9</accession>
<dbReference type="Proteomes" id="UP001501729">
    <property type="component" value="Unassembled WGS sequence"/>
</dbReference>
<keyword evidence="1" id="KW-0812">Transmembrane</keyword>
<dbReference type="AlphaFoldDB" id="A0AAV3UBH9"/>
<protein>
    <recommendedName>
        <fullName evidence="2">Putative sensor domain-containing protein</fullName>
    </recommendedName>
</protein>
<keyword evidence="1" id="KW-0472">Membrane</keyword>
<feature type="transmembrane region" description="Helical" evidence="1">
    <location>
        <begin position="101"/>
        <end position="128"/>
    </location>
</feature>
<evidence type="ECO:0000313" key="3">
    <source>
        <dbReference type="EMBL" id="GAA5041673.1"/>
    </source>
</evidence>
<comment type="caution">
    <text evidence="3">The sequence shown here is derived from an EMBL/GenBank/DDBJ whole genome shotgun (WGS) entry which is preliminary data.</text>
</comment>
<feature type="transmembrane region" description="Helical" evidence="1">
    <location>
        <begin position="173"/>
        <end position="201"/>
    </location>
</feature>